<evidence type="ECO:0000259" key="2">
    <source>
        <dbReference type="Pfam" id="PF09967"/>
    </source>
</evidence>
<dbReference type="Pfam" id="PF13203">
    <property type="entry name" value="DUF2201_N"/>
    <property type="match status" value="1"/>
</dbReference>
<accession>A0A6J5LQR8</accession>
<feature type="region of interest" description="Disordered" evidence="1">
    <location>
        <begin position="113"/>
        <end position="163"/>
    </location>
</feature>
<evidence type="ECO:0000259" key="3">
    <source>
        <dbReference type="Pfam" id="PF13203"/>
    </source>
</evidence>
<feature type="domain" description="VWA-like" evidence="2">
    <location>
        <begin position="260"/>
        <end position="379"/>
    </location>
</feature>
<name>A0A6J5LQR8_9CAUD</name>
<dbReference type="PANTHER" id="PTHR38730">
    <property type="entry name" value="SLL7028 PROTEIN"/>
    <property type="match status" value="1"/>
</dbReference>
<proteinExistence type="predicted"/>
<dbReference type="InterPro" id="IPR025154">
    <property type="entry name" value="Put_metallopeptidase_dom"/>
</dbReference>
<dbReference type="EMBL" id="LR796300">
    <property type="protein sequence ID" value="CAB4135573.1"/>
    <property type="molecule type" value="Genomic_DNA"/>
</dbReference>
<evidence type="ECO:0000256" key="1">
    <source>
        <dbReference type="SAM" id="MobiDB-lite"/>
    </source>
</evidence>
<dbReference type="SUPFAM" id="SSF53300">
    <property type="entry name" value="vWA-like"/>
    <property type="match status" value="1"/>
</dbReference>
<dbReference type="InterPro" id="IPR036465">
    <property type="entry name" value="vWFA_dom_sf"/>
</dbReference>
<feature type="compositionally biased region" description="Acidic residues" evidence="1">
    <location>
        <begin position="143"/>
        <end position="156"/>
    </location>
</feature>
<dbReference type="InterPro" id="IPR018698">
    <property type="entry name" value="VWA-like_dom"/>
</dbReference>
<organism evidence="4">
    <name type="scientific">uncultured Caudovirales phage</name>
    <dbReference type="NCBI Taxonomy" id="2100421"/>
    <lineage>
        <taxon>Viruses</taxon>
        <taxon>Duplodnaviria</taxon>
        <taxon>Heunggongvirae</taxon>
        <taxon>Uroviricota</taxon>
        <taxon>Caudoviricetes</taxon>
        <taxon>Peduoviridae</taxon>
        <taxon>Maltschvirus</taxon>
        <taxon>Maltschvirus maltsch</taxon>
    </lineage>
</organism>
<reference evidence="4" key="1">
    <citation type="submission" date="2020-04" db="EMBL/GenBank/DDBJ databases">
        <authorList>
            <person name="Chiriac C."/>
            <person name="Salcher M."/>
            <person name="Ghai R."/>
            <person name="Kavagutti S V."/>
        </authorList>
    </citation>
    <scope>NUCLEOTIDE SEQUENCE</scope>
</reference>
<gene>
    <name evidence="4" type="ORF">UFOVP285_62</name>
</gene>
<evidence type="ECO:0000313" key="4">
    <source>
        <dbReference type="EMBL" id="CAB4135573.1"/>
    </source>
</evidence>
<sequence>MALQVSKLDKAKAQIVLDHPFFASILLKRKLTPRNDIKTLAVNARGDIFYNEKFVDGLTVPQVVWGLCHEIGHVVGQHALRIKHRKHKKWNYAGDAWINDMLDDAGVGQRIPNTVDMKGSKDKTTETIYDELPDGGGGGGGDGDGDGDGDGEDGDWDNGLGDDIIKEDLTESEIKEIEANSKVEIAQAAQAAKARGKLPGKLAEIVADILNVKTPWYDILERHMTDSVKQDQTWTRPNRRHIGAGVYLPSIASEPAMGELAIQVDVSGSICKQELDYYNGHLSRIVKQCNPTKVHVLYTDTQVQKYVEFEQGADIQLEFYSGGGTDMPAGFDFLNEKGIEPAVFVCLTDGYTGFGEPPSYPVVWCISSEVTASHGETIHFEME</sequence>
<dbReference type="PANTHER" id="PTHR38730:SF1">
    <property type="entry name" value="SLL7028 PROTEIN"/>
    <property type="match status" value="1"/>
</dbReference>
<feature type="domain" description="Putative metallopeptidase" evidence="3">
    <location>
        <begin position="6"/>
        <end position="251"/>
    </location>
</feature>
<protein>
    <submittedName>
        <fullName evidence="4">Metallopeptidase domain containing protein</fullName>
    </submittedName>
</protein>
<dbReference type="Pfam" id="PF09967">
    <property type="entry name" value="DUF2201"/>
    <property type="match status" value="1"/>
</dbReference>